<dbReference type="PANTHER" id="PTHR23534:SF1">
    <property type="entry name" value="MAJOR FACILITATOR SUPERFAMILY PROTEIN"/>
    <property type="match status" value="1"/>
</dbReference>
<name>A0ABW8LBZ2_9ACTN</name>
<organism evidence="2 3">
    <name type="scientific">Streptomyces milbemycinicus</name>
    <dbReference type="NCBI Taxonomy" id="476552"/>
    <lineage>
        <taxon>Bacteria</taxon>
        <taxon>Bacillati</taxon>
        <taxon>Actinomycetota</taxon>
        <taxon>Actinomycetes</taxon>
        <taxon>Kitasatosporales</taxon>
        <taxon>Streptomycetaceae</taxon>
        <taxon>Streptomyces</taxon>
    </lineage>
</organism>
<feature type="transmembrane region" description="Helical" evidence="1">
    <location>
        <begin position="28"/>
        <end position="46"/>
    </location>
</feature>
<feature type="transmembrane region" description="Helical" evidence="1">
    <location>
        <begin position="52"/>
        <end position="76"/>
    </location>
</feature>
<accession>A0ABW8LBZ2</accession>
<dbReference type="SUPFAM" id="SSF103473">
    <property type="entry name" value="MFS general substrate transporter"/>
    <property type="match status" value="1"/>
</dbReference>
<dbReference type="InterPro" id="IPR036259">
    <property type="entry name" value="MFS_trans_sf"/>
</dbReference>
<reference evidence="2 3" key="1">
    <citation type="submission" date="2024-11" db="EMBL/GenBank/DDBJ databases">
        <title>The Natural Products Discovery Center: Release of the First 8490 Sequenced Strains for Exploring Actinobacteria Biosynthetic Diversity.</title>
        <authorList>
            <person name="Kalkreuter E."/>
            <person name="Kautsar S.A."/>
            <person name="Yang D."/>
            <person name="Bader C.D."/>
            <person name="Teijaro C.N."/>
            <person name="Fluegel L."/>
            <person name="Davis C.M."/>
            <person name="Simpson J.R."/>
            <person name="Lauterbach L."/>
            <person name="Steele A.D."/>
            <person name="Gui C."/>
            <person name="Meng S."/>
            <person name="Li G."/>
            <person name="Viehrig K."/>
            <person name="Ye F."/>
            <person name="Su P."/>
            <person name="Kiefer A.F."/>
            <person name="Nichols A."/>
            <person name="Cepeda A.J."/>
            <person name="Yan W."/>
            <person name="Fan B."/>
            <person name="Jiang Y."/>
            <person name="Adhikari A."/>
            <person name="Zheng C.-J."/>
            <person name="Schuster L."/>
            <person name="Cowan T.M."/>
            <person name="Smanski M.J."/>
            <person name="Chevrette M.G."/>
            <person name="De Carvalho L.P.S."/>
            <person name="Shen B."/>
        </authorList>
    </citation>
    <scope>NUCLEOTIDE SEQUENCE [LARGE SCALE GENOMIC DNA]</scope>
    <source>
        <strain evidence="2 3">NPDC020863</strain>
    </source>
</reference>
<evidence type="ECO:0000313" key="3">
    <source>
        <dbReference type="Proteomes" id="UP001620295"/>
    </source>
</evidence>
<sequence length="86" mass="8859">MVIQWHMVGMFAPALFSGRPTTAWGPRLTGMLGAFLLVTGAGIGSLGTGMSAFMLALGLVGVGWNLAYVSGSAYAVRSPEREPATA</sequence>
<comment type="caution">
    <text evidence="2">The sequence shown here is derived from an EMBL/GenBank/DDBJ whole genome shotgun (WGS) entry which is preliminary data.</text>
</comment>
<keyword evidence="1" id="KW-0472">Membrane</keyword>
<keyword evidence="3" id="KW-1185">Reference proteome</keyword>
<gene>
    <name evidence="2" type="ORF">ACI2L5_00710</name>
</gene>
<proteinExistence type="predicted"/>
<protein>
    <submittedName>
        <fullName evidence="2">Uncharacterized protein</fullName>
    </submittedName>
</protein>
<keyword evidence="1" id="KW-0812">Transmembrane</keyword>
<dbReference type="EMBL" id="JBJDQH010000001">
    <property type="protein sequence ID" value="MFK4263449.1"/>
    <property type="molecule type" value="Genomic_DNA"/>
</dbReference>
<dbReference type="Proteomes" id="UP001620295">
    <property type="component" value="Unassembled WGS sequence"/>
</dbReference>
<dbReference type="PANTHER" id="PTHR23534">
    <property type="entry name" value="MFS PERMEASE"/>
    <property type="match status" value="1"/>
</dbReference>
<dbReference type="RefSeq" id="WP_404745664.1">
    <property type="nucleotide sequence ID" value="NZ_JBJDQH010000001.1"/>
</dbReference>
<evidence type="ECO:0000313" key="2">
    <source>
        <dbReference type="EMBL" id="MFK4263449.1"/>
    </source>
</evidence>
<keyword evidence="1" id="KW-1133">Transmembrane helix</keyword>
<evidence type="ECO:0000256" key="1">
    <source>
        <dbReference type="SAM" id="Phobius"/>
    </source>
</evidence>